<evidence type="ECO:0000313" key="1">
    <source>
        <dbReference type="EMBL" id="MBL4935043.1"/>
    </source>
</evidence>
<comment type="caution">
    <text evidence="1">The sequence shown here is derived from an EMBL/GenBank/DDBJ whole genome shotgun (WGS) entry which is preliminary data.</text>
</comment>
<sequence length="203" mass="22795">MNLKILKKADFTTTKWSGGDTTQLYIYPEDGSYTERNFLFRLSSATVTDEKSTFTKLDGVSRKLMVLAGEMKLEHLGRYSKVLREFEQDSFMGDWDTASYGKVIDFNLMTKEGCIGMLENIKVASDSKVTLEFTGNKLSNVIISLYPVRNSMKLLFGEEEIVVEEKNLLLIEQAKPGEGSTITISNENKEGILNVVMAEVVFG</sequence>
<organism evidence="1 2">
    <name type="scientific">Clostridium rhizosphaerae</name>
    <dbReference type="NCBI Taxonomy" id="2803861"/>
    <lineage>
        <taxon>Bacteria</taxon>
        <taxon>Bacillati</taxon>
        <taxon>Bacillota</taxon>
        <taxon>Clostridia</taxon>
        <taxon>Eubacteriales</taxon>
        <taxon>Clostridiaceae</taxon>
        <taxon>Clostridium</taxon>
    </lineage>
</organism>
<dbReference type="Pfam" id="PF05962">
    <property type="entry name" value="HutD"/>
    <property type="match status" value="1"/>
</dbReference>
<dbReference type="InterPro" id="IPR011051">
    <property type="entry name" value="RmlC_Cupin_sf"/>
</dbReference>
<dbReference type="PANTHER" id="PTHR37943">
    <property type="entry name" value="PROTEIN VES"/>
    <property type="match status" value="1"/>
</dbReference>
<accession>A0ABS1T6R9</accession>
<name>A0ABS1T6R9_9CLOT</name>
<proteinExistence type="predicted"/>
<gene>
    <name evidence="1" type="ORF">JK636_04645</name>
</gene>
<reference evidence="1 2" key="1">
    <citation type="submission" date="2021-01" db="EMBL/GenBank/DDBJ databases">
        <title>Genome public.</title>
        <authorList>
            <person name="Liu C."/>
            <person name="Sun Q."/>
        </authorList>
    </citation>
    <scope>NUCLEOTIDE SEQUENCE [LARGE SCALE GENOMIC DNA]</scope>
    <source>
        <strain evidence="1 2">YIM B02515</strain>
    </source>
</reference>
<protein>
    <submittedName>
        <fullName evidence="1">HutD family protein</fullName>
    </submittedName>
</protein>
<keyword evidence="2" id="KW-1185">Reference proteome</keyword>
<dbReference type="RefSeq" id="WP_202747663.1">
    <property type="nucleotide sequence ID" value="NZ_JAESWC010000002.1"/>
</dbReference>
<dbReference type="EMBL" id="JAESWC010000002">
    <property type="protein sequence ID" value="MBL4935043.1"/>
    <property type="molecule type" value="Genomic_DNA"/>
</dbReference>
<dbReference type="SUPFAM" id="SSF51182">
    <property type="entry name" value="RmlC-like cupins"/>
    <property type="match status" value="1"/>
</dbReference>
<dbReference type="InterPro" id="IPR010282">
    <property type="entry name" value="Uncharacterised_HutD/Ves"/>
</dbReference>
<dbReference type="PANTHER" id="PTHR37943:SF1">
    <property type="entry name" value="PROTEIN VES"/>
    <property type="match status" value="1"/>
</dbReference>
<dbReference type="Gene3D" id="2.60.120.10">
    <property type="entry name" value="Jelly Rolls"/>
    <property type="match status" value="1"/>
</dbReference>
<dbReference type="InterPro" id="IPR014710">
    <property type="entry name" value="RmlC-like_jellyroll"/>
</dbReference>
<dbReference type="Proteomes" id="UP000632377">
    <property type="component" value="Unassembled WGS sequence"/>
</dbReference>
<evidence type="ECO:0000313" key="2">
    <source>
        <dbReference type="Proteomes" id="UP000632377"/>
    </source>
</evidence>